<dbReference type="SUPFAM" id="SSF56672">
    <property type="entry name" value="DNA/RNA polymerases"/>
    <property type="match status" value="1"/>
</dbReference>
<dbReference type="InterPro" id="IPR043128">
    <property type="entry name" value="Rev_trsase/Diguanyl_cyclase"/>
</dbReference>
<dbReference type="PANTHER" id="PTHR33064:SF37">
    <property type="entry name" value="RIBONUCLEASE H"/>
    <property type="match status" value="1"/>
</dbReference>
<accession>A0A091Q8C4</accession>
<evidence type="ECO:0000259" key="3">
    <source>
        <dbReference type="PROSITE" id="PS50878"/>
    </source>
</evidence>
<dbReference type="InterPro" id="IPR051320">
    <property type="entry name" value="Viral_Replic_Matur_Polypro"/>
</dbReference>
<protein>
    <recommendedName>
        <fullName evidence="2">ribonuclease H</fullName>
        <ecNumber evidence="2">3.1.26.4</ecNumber>
    </recommendedName>
</protein>
<dbReference type="Gene3D" id="3.10.10.10">
    <property type="entry name" value="HIV Type 1 Reverse Transcriptase, subunit A, domain 1"/>
    <property type="match status" value="1"/>
</dbReference>
<dbReference type="Pfam" id="PF00078">
    <property type="entry name" value="RVT_1"/>
    <property type="match status" value="1"/>
</dbReference>
<feature type="non-terminal residue" evidence="4">
    <location>
        <position position="213"/>
    </location>
</feature>
<dbReference type="AlphaFoldDB" id="A0A091Q8C4"/>
<dbReference type="Proteomes" id="UP000053001">
    <property type="component" value="Unassembled WGS sequence"/>
</dbReference>
<feature type="non-terminal residue" evidence="4">
    <location>
        <position position="1"/>
    </location>
</feature>
<dbReference type="PANTHER" id="PTHR33064">
    <property type="entry name" value="POL PROTEIN"/>
    <property type="match status" value="1"/>
</dbReference>
<sequence length="213" mass="23930">AALDVRDVFLMVPLQEQDWDCFAFTWQGQQFTFTRVPQGYERPPALAHHAQAQELEQVPVPTGVKVYQHVDDILIGGHEASIVKEVMDQIISHLEKCGLRIPEGKRQGPSLEVKFLGIWWKGGTVCIPPDTLSNPDQIKTPDNRKELQHALGLLVFWRKHTPDSHAMIARLLHDLLGKGARWDCTSPHDEALQLLPYEAATHEALGPIHPADP</sequence>
<dbReference type="InterPro" id="IPR043502">
    <property type="entry name" value="DNA/RNA_pol_sf"/>
</dbReference>
<dbReference type="PROSITE" id="PS50878">
    <property type="entry name" value="RT_POL"/>
    <property type="match status" value="1"/>
</dbReference>
<name>A0A091Q8C4_LEPDC</name>
<organism evidence="4 5">
    <name type="scientific">Leptosomus discolor</name>
    <name type="common">Madagascar cuckoo roller</name>
    <name type="synonym">Cuculus discolor</name>
    <dbReference type="NCBI Taxonomy" id="188344"/>
    <lineage>
        <taxon>Eukaryota</taxon>
        <taxon>Metazoa</taxon>
        <taxon>Chordata</taxon>
        <taxon>Craniata</taxon>
        <taxon>Vertebrata</taxon>
        <taxon>Euteleostomi</taxon>
        <taxon>Archelosauria</taxon>
        <taxon>Archosauria</taxon>
        <taxon>Dinosauria</taxon>
        <taxon>Saurischia</taxon>
        <taxon>Theropoda</taxon>
        <taxon>Coelurosauria</taxon>
        <taxon>Aves</taxon>
        <taxon>Neognathae</taxon>
        <taxon>Neoaves</taxon>
        <taxon>Telluraves</taxon>
        <taxon>Coraciimorphae</taxon>
        <taxon>Coraciiformes</taxon>
        <taxon>Leptosomidae</taxon>
        <taxon>Leptosomus</taxon>
    </lineage>
</organism>
<dbReference type="PhylomeDB" id="A0A091Q8C4"/>
<evidence type="ECO:0000256" key="1">
    <source>
        <dbReference type="ARBA" id="ARBA00010879"/>
    </source>
</evidence>
<gene>
    <name evidence="4" type="ORF">N330_08820</name>
</gene>
<dbReference type="EC" id="3.1.26.4" evidence="2"/>
<dbReference type="InterPro" id="IPR000477">
    <property type="entry name" value="RT_dom"/>
</dbReference>
<comment type="similarity">
    <text evidence="1">Belongs to the beta type-B retroviral polymerase family. HERV class-II K(HML-2) pol subfamily.</text>
</comment>
<evidence type="ECO:0000313" key="5">
    <source>
        <dbReference type="Proteomes" id="UP000053001"/>
    </source>
</evidence>
<evidence type="ECO:0000256" key="2">
    <source>
        <dbReference type="ARBA" id="ARBA00012180"/>
    </source>
</evidence>
<reference evidence="4 5" key="1">
    <citation type="submission" date="2014-04" db="EMBL/GenBank/DDBJ databases">
        <title>Genome evolution of avian class.</title>
        <authorList>
            <person name="Zhang G."/>
            <person name="Li C."/>
        </authorList>
    </citation>
    <scope>NUCLEOTIDE SEQUENCE [LARGE SCALE GENOMIC DNA]</scope>
    <source>
        <strain evidence="4">BGI_N330</strain>
    </source>
</reference>
<dbReference type="GO" id="GO:0004523">
    <property type="term" value="F:RNA-DNA hybrid ribonuclease activity"/>
    <property type="evidence" value="ECO:0007669"/>
    <property type="project" value="UniProtKB-EC"/>
</dbReference>
<dbReference type="EMBL" id="KK688842">
    <property type="protein sequence ID" value="KFQ15733.1"/>
    <property type="molecule type" value="Genomic_DNA"/>
</dbReference>
<evidence type="ECO:0000313" key="4">
    <source>
        <dbReference type="EMBL" id="KFQ15733.1"/>
    </source>
</evidence>
<proteinExistence type="inferred from homology"/>
<feature type="domain" description="Reverse transcriptase" evidence="3">
    <location>
        <begin position="1"/>
        <end position="120"/>
    </location>
</feature>
<dbReference type="Gene3D" id="3.30.70.270">
    <property type="match status" value="2"/>
</dbReference>
<keyword evidence="5" id="KW-1185">Reference proteome</keyword>